<name>A0A238C0C5_9BILA</name>
<keyword evidence="2" id="KW-1185">Reference proteome</keyword>
<dbReference type="EMBL" id="KZ269984">
    <property type="protein sequence ID" value="OZC10814.1"/>
    <property type="molecule type" value="Genomic_DNA"/>
</dbReference>
<gene>
    <name evidence="1" type="ORF">X798_02237</name>
</gene>
<dbReference type="OrthoDB" id="5862060at2759"/>
<accession>A0A238C0C5</accession>
<reference evidence="1 2" key="1">
    <citation type="submission" date="2015-12" db="EMBL/GenBank/DDBJ databases">
        <title>Draft genome of the nematode, Onchocerca flexuosa.</title>
        <authorList>
            <person name="Mitreva M."/>
        </authorList>
    </citation>
    <scope>NUCLEOTIDE SEQUENCE [LARGE SCALE GENOMIC DNA]</scope>
    <source>
        <strain evidence="1">Red Deer</strain>
    </source>
</reference>
<dbReference type="AlphaFoldDB" id="A0A238C0C5"/>
<evidence type="ECO:0000313" key="2">
    <source>
        <dbReference type="Proteomes" id="UP000242913"/>
    </source>
</evidence>
<evidence type="ECO:0000313" key="1">
    <source>
        <dbReference type="EMBL" id="OZC10814.1"/>
    </source>
</evidence>
<proteinExistence type="predicted"/>
<dbReference type="Proteomes" id="UP000242913">
    <property type="component" value="Unassembled WGS sequence"/>
</dbReference>
<protein>
    <submittedName>
        <fullName evidence="1">Uncharacterized protein</fullName>
    </submittedName>
</protein>
<organism evidence="1 2">
    <name type="scientific">Onchocerca flexuosa</name>
    <dbReference type="NCBI Taxonomy" id="387005"/>
    <lineage>
        <taxon>Eukaryota</taxon>
        <taxon>Metazoa</taxon>
        <taxon>Ecdysozoa</taxon>
        <taxon>Nematoda</taxon>
        <taxon>Chromadorea</taxon>
        <taxon>Rhabditida</taxon>
        <taxon>Spirurina</taxon>
        <taxon>Spiruromorpha</taxon>
        <taxon>Filarioidea</taxon>
        <taxon>Onchocercidae</taxon>
        <taxon>Onchocerca</taxon>
    </lineage>
</organism>
<sequence>MSDFEHVHDRQHFEPTLMAKIRLLNVHPETMLEIDAKDAVKFTPCIMAGKKLKRLVSPVKTVAAFVA</sequence>